<name>A0A8E2FCV1_9PEZI</name>
<dbReference type="EMBL" id="KV748556">
    <property type="protein sequence ID" value="OCL14603.1"/>
    <property type="molecule type" value="Genomic_DNA"/>
</dbReference>
<gene>
    <name evidence="1" type="ORF">AOQ84DRAFT_280699</name>
</gene>
<protein>
    <recommendedName>
        <fullName evidence="3">Ankyrin repeat protein</fullName>
    </recommendedName>
</protein>
<reference evidence="1 2" key="1">
    <citation type="journal article" date="2016" name="Nat. Commun.">
        <title>Ectomycorrhizal ecology is imprinted in the genome of the dominant symbiotic fungus Cenococcum geophilum.</title>
        <authorList>
            <consortium name="DOE Joint Genome Institute"/>
            <person name="Peter M."/>
            <person name="Kohler A."/>
            <person name="Ohm R.A."/>
            <person name="Kuo A."/>
            <person name="Krutzmann J."/>
            <person name="Morin E."/>
            <person name="Arend M."/>
            <person name="Barry K.W."/>
            <person name="Binder M."/>
            <person name="Choi C."/>
            <person name="Clum A."/>
            <person name="Copeland A."/>
            <person name="Grisel N."/>
            <person name="Haridas S."/>
            <person name="Kipfer T."/>
            <person name="LaButti K."/>
            <person name="Lindquist E."/>
            <person name="Lipzen A."/>
            <person name="Maire R."/>
            <person name="Meier B."/>
            <person name="Mihaltcheva S."/>
            <person name="Molinier V."/>
            <person name="Murat C."/>
            <person name="Poggeler S."/>
            <person name="Quandt C.A."/>
            <person name="Sperisen C."/>
            <person name="Tritt A."/>
            <person name="Tisserant E."/>
            <person name="Crous P.W."/>
            <person name="Henrissat B."/>
            <person name="Nehls U."/>
            <person name="Egli S."/>
            <person name="Spatafora J.W."/>
            <person name="Grigoriev I.V."/>
            <person name="Martin F.M."/>
        </authorList>
    </citation>
    <scope>NUCLEOTIDE SEQUENCE [LARGE SCALE GENOMIC DNA]</scope>
    <source>
        <strain evidence="1 2">CBS 207.34</strain>
    </source>
</reference>
<dbReference type="SUPFAM" id="SSF48403">
    <property type="entry name" value="Ankyrin repeat"/>
    <property type="match status" value="1"/>
</dbReference>
<evidence type="ECO:0000313" key="2">
    <source>
        <dbReference type="Proteomes" id="UP000250140"/>
    </source>
</evidence>
<accession>A0A8E2FCV1</accession>
<evidence type="ECO:0008006" key="3">
    <source>
        <dbReference type="Google" id="ProtNLM"/>
    </source>
</evidence>
<dbReference type="InterPro" id="IPR036770">
    <property type="entry name" value="Ankyrin_rpt-contain_sf"/>
</dbReference>
<organism evidence="1 2">
    <name type="scientific">Glonium stellatum</name>
    <dbReference type="NCBI Taxonomy" id="574774"/>
    <lineage>
        <taxon>Eukaryota</taxon>
        <taxon>Fungi</taxon>
        <taxon>Dikarya</taxon>
        <taxon>Ascomycota</taxon>
        <taxon>Pezizomycotina</taxon>
        <taxon>Dothideomycetes</taxon>
        <taxon>Pleosporomycetidae</taxon>
        <taxon>Gloniales</taxon>
        <taxon>Gloniaceae</taxon>
        <taxon>Glonium</taxon>
    </lineage>
</organism>
<sequence>MKRVRERCSLLPKNGDADIARLLLGTGADVCVETKYNNTPLLISSFKGHD</sequence>
<dbReference type="AlphaFoldDB" id="A0A8E2FCV1"/>
<dbReference type="Gene3D" id="1.25.40.20">
    <property type="entry name" value="Ankyrin repeat-containing domain"/>
    <property type="match status" value="1"/>
</dbReference>
<proteinExistence type="predicted"/>
<keyword evidence="2" id="KW-1185">Reference proteome</keyword>
<dbReference type="Proteomes" id="UP000250140">
    <property type="component" value="Unassembled WGS sequence"/>
</dbReference>
<evidence type="ECO:0000313" key="1">
    <source>
        <dbReference type="EMBL" id="OCL14603.1"/>
    </source>
</evidence>